<keyword evidence="2" id="KW-1185">Reference proteome</keyword>
<dbReference type="Proteomes" id="UP001157502">
    <property type="component" value="Chromosome 1"/>
</dbReference>
<organism evidence="1 2">
    <name type="scientific">Dallia pectoralis</name>
    <name type="common">Alaska blackfish</name>
    <dbReference type="NCBI Taxonomy" id="75939"/>
    <lineage>
        <taxon>Eukaryota</taxon>
        <taxon>Metazoa</taxon>
        <taxon>Chordata</taxon>
        <taxon>Craniata</taxon>
        <taxon>Vertebrata</taxon>
        <taxon>Euteleostomi</taxon>
        <taxon>Actinopterygii</taxon>
        <taxon>Neopterygii</taxon>
        <taxon>Teleostei</taxon>
        <taxon>Protacanthopterygii</taxon>
        <taxon>Esociformes</taxon>
        <taxon>Umbridae</taxon>
        <taxon>Dallia</taxon>
    </lineage>
</organism>
<gene>
    <name evidence="1" type="ORF">DPEC_G00016060</name>
</gene>
<accession>A0ACC2HMR8</accession>
<reference evidence="1" key="1">
    <citation type="submission" date="2021-05" db="EMBL/GenBank/DDBJ databases">
        <authorList>
            <person name="Pan Q."/>
            <person name="Jouanno E."/>
            <person name="Zahm M."/>
            <person name="Klopp C."/>
            <person name="Cabau C."/>
            <person name="Louis A."/>
            <person name="Berthelot C."/>
            <person name="Parey E."/>
            <person name="Roest Crollius H."/>
            <person name="Montfort J."/>
            <person name="Robinson-Rechavi M."/>
            <person name="Bouchez O."/>
            <person name="Lampietro C."/>
            <person name="Lopez Roques C."/>
            <person name="Donnadieu C."/>
            <person name="Postlethwait J."/>
            <person name="Bobe J."/>
            <person name="Dillon D."/>
            <person name="Chandos A."/>
            <person name="von Hippel F."/>
            <person name="Guiguen Y."/>
        </authorList>
    </citation>
    <scope>NUCLEOTIDE SEQUENCE</scope>
    <source>
        <strain evidence="1">YG-Jan2019</strain>
    </source>
</reference>
<protein>
    <submittedName>
        <fullName evidence="1">Uncharacterized protein</fullName>
    </submittedName>
</protein>
<dbReference type="EMBL" id="CM055728">
    <property type="protein sequence ID" value="KAJ8017269.1"/>
    <property type="molecule type" value="Genomic_DNA"/>
</dbReference>
<sequence>MVPHSDNIPGPSGNRTRSNLNQESVRRMSLQQRARYMAYQEPHKEAKVWMDKSRKRVSAWRSTTVGGKRPTHIDPETEGETEKTRQDLITGQLKAAEARNRLRQMRLKYQCMRAKEINLMISGQDNAQTAIRLELLLSTEQSNTHTKDCLDKLQRKRVEEILEDIKGLTINRT</sequence>
<name>A0ACC2HMR8_DALPE</name>
<comment type="caution">
    <text evidence="1">The sequence shown here is derived from an EMBL/GenBank/DDBJ whole genome shotgun (WGS) entry which is preliminary data.</text>
</comment>
<evidence type="ECO:0000313" key="2">
    <source>
        <dbReference type="Proteomes" id="UP001157502"/>
    </source>
</evidence>
<evidence type="ECO:0000313" key="1">
    <source>
        <dbReference type="EMBL" id="KAJ8017269.1"/>
    </source>
</evidence>
<proteinExistence type="predicted"/>